<dbReference type="AlphaFoldDB" id="M8C7H4"/>
<proteinExistence type="inferred from homology"/>
<dbReference type="ExpressionAtlas" id="M8C7H4">
    <property type="expression patterns" value="baseline"/>
</dbReference>
<reference evidence="5" key="1">
    <citation type="submission" date="2015-06" db="UniProtKB">
        <authorList>
            <consortium name="EnsemblPlants"/>
        </authorList>
    </citation>
    <scope>IDENTIFICATION</scope>
</reference>
<dbReference type="SUPFAM" id="SSF74788">
    <property type="entry name" value="Cullin repeat-like"/>
    <property type="match status" value="1"/>
</dbReference>
<feature type="domain" description="Exocyst complex subunit Exo70 C-terminal" evidence="4">
    <location>
        <begin position="280"/>
        <end position="370"/>
    </location>
</feature>
<protein>
    <recommendedName>
        <fullName evidence="3">Exocyst subunit Exo70 family protein</fullName>
    </recommendedName>
</protein>
<dbReference type="PANTHER" id="PTHR12542:SF170">
    <property type="entry name" value="EXOCYST SUBUNIT EXO70 FAMILY PROTEIN"/>
    <property type="match status" value="1"/>
</dbReference>
<dbReference type="InterPro" id="IPR046364">
    <property type="entry name" value="Exo70_C"/>
</dbReference>
<dbReference type="PANTHER" id="PTHR12542">
    <property type="entry name" value="EXOCYST COMPLEX PROTEIN EXO70"/>
    <property type="match status" value="1"/>
</dbReference>
<evidence type="ECO:0000256" key="1">
    <source>
        <dbReference type="ARBA" id="ARBA00006756"/>
    </source>
</evidence>
<keyword evidence="3" id="KW-0268">Exocytosis</keyword>
<organism evidence="5">
    <name type="scientific">Aegilops tauschii</name>
    <name type="common">Tausch's goatgrass</name>
    <name type="synonym">Aegilops squarrosa</name>
    <dbReference type="NCBI Taxonomy" id="37682"/>
    <lineage>
        <taxon>Eukaryota</taxon>
        <taxon>Viridiplantae</taxon>
        <taxon>Streptophyta</taxon>
        <taxon>Embryophyta</taxon>
        <taxon>Tracheophyta</taxon>
        <taxon>Spermatophyta</taxon>
        <taxon>Magnoliopsida</taxon>
        <taxon>Liliopsida</taxon>
        <taxon>Poales</taxon>
        <taxon>Poaceae</taxon>
        <taxon>BOP clade</taxon>
        <taxon>Pooideae</taxon>
        <taxon>Triticodae</taxon>
        <taxon>Triticeae</taxon>
        <taxon>Triticinae</taxon>
        <taxon>Aegilops</taxon>
    </lineage>
</organism>
<dbReference type="EnsemblPlants" id="EMT11073">
    <property type="protein sequence ID" value="EMT11073"/>
    <property type="gene ID" value="F775_10689"/>
</dbReference>
<sequence length="392" mass="44782">MGTIELTKIAQRMISDGYTERMVQAFHTLSLAQTFGQHHSLRNWFAELDVDWVLDIWLQLHLQEASVYSLQELVERWIRALTVIIATIDKKLVTTVSNTPAAARFATVSVSTMLVFVDAIVQVKREEKLLAMLQMYICLCSASDAMSTMHAVSNWDAQSIFKEIGDTLEGEVGKLMESICETMKLLSWTLDKKLNSWATEILGGGGQVHKNIRLMVDYVVLMRKARAWTQLNTTHRHSTNKFEDMIRHATNYLKILLLKSELCSDPSLSGHPSGLKLTPECENYLDSYLDASWERVVSYIPKSNFHGPLRRWINTTSLAKFHSAFDNTYQAQKFWKVPEPRLRSLLRETIIKRVISAYNDYLKEHPELEKSVSGGSNCPKVMEEMLGELFEG</sequence>
<accession>M8C7H4</accession>
<dbReference type="GO" id="GO:0006887">
    <property type="term" value="P:exocytosis"/>
    <property type="evidence" value="ECO:0007669"/>
    <property type="project" value="UniProtKB-KW"/>
</dbReference>
<evidence type="ECO:0000256" key="3">
    <source>
        <dbReference type="RuleBase" id="RU365026"/>
    </source>
</evidence>
<keyword evidence="3" id="KW-0653">Protein transport</keyword>
<evidence type="ECO:0000313" key="5">
    <source>
        <dbReference type="EnsemblPlants" id="EMT11073"/>
    </source>
</evidence>
<dbReference type="InterPro" id="IPR016159">
    <property type="entry name" value="Cullin_repeat-like_dom_sf"/>
</dbReference>
<dbReference type="Pfam" id="PF03081">
    <property type="entry name" value="Exo70_C"/>
    <property type="match status" value="1"/>
</dbReference>
<dbReference type="GO" id="GO:0015031">
    <property type="term" value="P:protein transport"/>
    <property type="evidence" value="ECO:0007669"/>
    <property type="project" value="UniProtKB-KW"/>
</dbReference>
<comment type="similarity">
    <text evidence="1 3">Belongs to the EXO70 family.</text>
</comment>
<dbReference type="GO" id="GO:0000145">
    <property type="term" value="C:exocyst"/>
    <property type="evidence" value="ECO:0007669"/>
    <property type="project" value="InterPro"/>
</dbReference>
<evidence type="ECO:0000259" key="4">
    <source>
        <dbReference type="Pfam" id="PF03081"/>
    </source>
</evidence>
<evidence type="ECO:0000256" key="2">
    <source>
        <dbReference type="ARBA" id="ARBA00022448"/>
    </source>
</evidence>
<dbReference type="Gene3D" id="1.20.1280.170">
    <property type="entry name" value="Exocyst complex component Exo70"/>
    <property type="match status" value="2"/>
</dbReference>
<name>M8C7H4_AEGTA</name>
<comment type="function">
    <text evidence="3">Component of the exocyst complex.</text>
</comment>
<dbReference type="InterPro" id="IPR004140">
    <property type="entry name" value="Exo70"/>
</dbReference>
<dbReference type="GO" id="GO:0005546">
    <property type="term" value="F:phosphatidylinositol-4,5-bisphosphate binding"/>
    <property type="evidence" value="ECO:0007669"/>
    <property type="project" value="InterPro"/>
</dbReference>
<keyword evidence="2 3" id="KW-0813">Transport</keyword>